<evidence type="ECO:0000313" key="3">
    <source>
        <dbReference type="WBParaSite" id="nRc.2.0.1.t20351-RA"/>
    </source>
</evidence>
<dbReference type="WBParaSite" id="nRc.2.0.1.t20351-RA">
    <property type="protein sequence ID" value="nRc.2.0.1.t20351-RA"/>
    <property type="gene ID" value="nRc.2.0.1.g20351"/>
</dbReference>
<organism evidence="2 3">
    <name type="scientific">Romanomermis culicivorax</name>
    <name type="common">Nematode worm</name>
    <dbReference type="NCBI Taxonomy" id="13658"/>
    <lineage>
        <taxon>Eukaryota</taxon>
        <taxon>Metazoa</taxon>
        <taxon>Ecdysozoa</taxon>
        <taxon>Nematoda</taxon>
        <taxon>Enoplea</taxon>
        <taxon>Dorylaimia</taxon>
        <taxon>Mermithida</taxon>
        <taxon>Mermithoidea</taxon>
        <taxon>Mermithidae</taxon>
        <taxon>Romanomermis</taxon>
    </lineage>
</organism>
<proteinExistence type="predicted"/>
<sequence>PGGKAYTKSYEHPDIQSQYHKPTPTPSRNIDDEANYVAAAFNSQLLRDSELTGSSTNDAFNSGLVAPAGKPYSKSYERPDIRSQCRKANMDNEVKYGATALSPLSLGHLEAAVSPTIDAVDTRRAPSRYCKTTSSPARNIDDEVKYAATTFSPLLLRRSEVAVSPTNDAVDPSLVAAERYDPQSKAFSYVPAHSLQEHFNAPRKATKLIPIYDKLPNDGKQTASSSSFGPLDVKLLNVDPL</sequence>
<evidence type="ECO:0000256" key="1">
    <source>
        <dbReference type="SAM" id="MobiDB-lite"/>
    </source>
</evidence>
<evidence type="ECO:0000313" key="2">
    <source>
        <dbReference type="Proteomes" id="UP000887565"/>
    </source>
</evidence>
<name>A0A915J1L1_ROMCU</name>
<feature type="compositionally biased region" description="Polar residues" evidence="1">
    <location>
        <begin position="51"/>
        <end position="60"/>
    </location>
</feature>
<dbReference type="AlphaFoldDB" id="A0A915J1L1"/>
<protein>
    <submittedName>
        <fullName evidence="3">Uncharacterized protein</fullName>
    </submittedName>
</protein>
<accession>A0A915J1L1</accession>
<dbReference type="Proteomes" id="UP000887565">
    <property type="component" value="Unplaced"/>
</dbReference>
<keyword evidence="2" id="KW-1185">Reference proteome</keyword>
<feature type="region of interest" description="Disordered" evidence="1">
    <location>
        <begin position="51"/>
        <end position="77"/>
    </location>
</feature>
<reference evidence="3" key="1">
    <citation type="submission" date="2022-11" db="UniProtKB">
        <authorList>
            <consortium name="WormBaseParasite"/>
        </authorList>
    </citation>
    <scope>IDENTIFICATION</scope>
</reference>
<feature type="region of interest" description="Disordered" evidence="1">
    <location>
        <begin position="1"/>
        <end position="30"/>
    </location>
</feature>